<evidence type="ECO:0000313" key="3">
    <source>
        <dbReference type="Proteomes" id="UP000636479"/>
    </source>
</evidence>
<dbReference type="GeneID" id="59352978"/>
<reference evidence="2" key="1">
    <citation type="submission" date="2020-05" db="EMBL/GenBank/DDBJ databases">
        <title>Mycena genomes resolve the evolution of fungal bioluminescence.</title>
        <authorList>
            <person name="Tsai I.J."/>
        </authorList>
    </citation>
    <scope>NUCLEOTIDE SEQUENCE</scope>
    <source>
        <strain evidence="2">171206Taipei</strain>
    </source>
</reference>
<evidence type="ECO:0000313" key="2">
    <source>
        <dbReference type="EMBL" id="KAF7288902.1"/>
    </source>
</evidence>
<feature type="domain" description="CxC2-like cysteine cluster KDZ transposase-associated" evidence="1">
    <location>
        <begin position="37"/>
        <end position="118"/>
    </location>
</feature>
<dbReference type="Pfam" id="PF18803">
    <property type="entry name" value="CxC2"/>
    <property type="match status" value="1"/>
</dbReference>
<proteinExistence type="predicted"/>
<dbReference type="InterPro" id="IPR041457">
    <property type="entry name" value="CxC2_KDZ-assoc"/>
</dbReference>
<gene>
    <name evidence="2" type="ORF">MIND_01406200</name>
</gene>
<dbReference type="Proteomes" id="UP000636479">
    <property type="component" value="Unassembled WGS sequence"/>
</dbReference>
<organism evidence="2 3">
    <name type="scientific">Mycena indigotica</name>
    <dbReference type="NCBI Taxonomy" id="2126181"/>
    <lineage>
        <taxon>Eukaryota</taxon>
        <taxon>Fungi</taxon>
        <taxon>Dikarya</taxon>
        <taxon>Basidiomycota</taxon>
        <taxon>Agaricomycotina</taxon>
        <taxon>Agaricomycetes</taxon>
        <taxon>Agaricomycetidae</taxon>
        <taxon>Agaricales</taxon>
        <taxon>Marasmiineae</taxon>
        <taxon>Mycenaceae</taxon>
        <taxon>Mycena</taxon>
    </lineage>
</organism>
<dbReference type="OrthoDB" id="3004525at2759"/>
<evidence type="ECO:0000259" key="1">
    <source>
        <dbReference type="Pfam" id="PF18803"/>
    </source>
</evidence>
<dbReference type="EMBL" id="JACAZF010000018">
    <property type="protein sequence ID" value="KAF7288902.1"/>
    <property type="molecule type" value="Genomic_DNA"/>
</dbReference>
<dbReference type="RefSeq" id="XP_037213054.1">
    <property type="nucleotide sequence ID" value="XM_037370462.1"/>
</dbReference>
<comment type="caution">
    <text evidence="2">The sequence shown here is derived from an EMBL/GenBank/DDBJ whole genome shotgun (WGS) entry which is preliminary data.</text>
</comment>
<accession>A0A8H6VP45</accession>
<keyword evidence="3" id="KW-1185">Reference proteome</keyword>
<name>A0A8H6VP45_9AGAR</name>
<protein>
    <submittedName>
        <fullName evidence="2">CxC2 domain-containing protein</fullName>
    </submittedName>
</protein>
<sequence>MSVFRSIFSRNSMGIIGSLKRFDNWAKSIKLDMAAFLCGFPDVTVHTMTVIDIPHIHTIRLRYCNCARAKEADNVTQLLRNAWYPATVIEPATCVTFRTLKAYRLLNVQGNLNVTDFIVFYLFSFATFFTKFHSRSVLDNSIGSLGSGPFSLAASMQDVAMIQLESKPHNLVHALSLAGLAPTMVEICQTIGGLRIPVSSLSPHRMRFNT</sequence>
<dbReference type="AlphaFoldDB" id="A0A8H6VP45"/>